<dbReference type="Proteomes" id="UP001362999">
    <property type="component" value="Unassembled WGS sequence"/>
</dbReference>
<evidence type="ECO:0000313" key="2">
    <source>
        <dbReference type="EMBL" id="KAK6992558.1"/>
    </source>
</evidence>
<accession>A0AAV9ZUM6</accession>
<sequence>MLSLFDPTLELTYSLSTIYRSDRSGLDSTHQNSDYQHIHVDPLDCLLASDCGRRWFWLSLGFGLTALSIRMNCPKGLDIGSIVLTYSKSLSLLFSNPRLDLQARWVTDWESGILARTKAGAVKDCTQATFQCYYIDFNFRDGLEFRFNGYRLTLRPFNQVFKLSSTCSFHRALVSTNSLHTDLKESRSLRVTRAVLLFDLEASIQLRLWSITCETNLYLILQDSIKVGLEVCDGLEGTPRSKVYLDRRLDGRLHPPKVRYKYKEAELMGYISKSPDEPNSPTRRAAKGCSDARPSQTGVRRGGRIAESAESKGSSVSAAEIKAPPGCSATEEVDAARKGVQGQRQVSKGAVRDGLSDGAAWGKQVSAARQFKIVRLQRKAINQKRVKKGGVGDEWRPVSSAAAHRKKSAPGEVTDGLDSDESRFAPVLADALRQIGLYISEQSMRGKDSERAGIQRVESRYVVKGCRLISLMEGRGRQSEKAGNEALAYLARE</sequence>
<evidence type="ECO:0000256" key="1">
    <source>
        <dbReference type="SAM" id="MobiDB-lite"/>
    </source>
</evidence>
<name>A0AAV9ZUM6_9AGAR</name>
<gene>
    <name evidence="2" type="ORF">R3P38DRAFT_2802393</name>
</gene>
<reference evidence="2 3" key="1">
    <citation type="journal article" date="2024" name="J Genomics">
        <title>Draft genome sequencing and assembly of Favolaschia claudopus CIRM-BRFM 2984 isolated from oak limbs.</title>
        <authorList>
            <person name="Navarro D."/>
            <person name="Drula E."/>
            <person name="Chaduli D."/>
            <person name="Cazenave R."/>
            <person name="Ahrendt S."/>
            <person name="Wang J."/>
            <person name="Lipzen A."/>
            <person name="Daum C."/>
            <person name="Barry K."/>
            <person name="Grigoriev I.V."/>
            <person name="Favel A."/>
            <person name="Rosso M.N."/>
            <person name="Martin F."/>
        </authorList>
    </citation>
    <scope>NUCLEOTIDE SEQUENCE [LARGE SCALE GENOMIC DNA]</scope>
    <source>
        <strain evidence="2 3">CIRM-BRFM 2984</strain>
    </source>
</reference>
<protein>
    <submittedName>
        <fullName evidence="2">Uncharacterized protein</fullName>
    </submittedName>
</protein>
<keyword evidence="3" id="KW-1185">Reference proteome</keyword>
<evidence type="ECO:0000313" key="3">
    <source>
        <dbReference type="Proteomes" id="UP001362999"/>
    </source>
</evidence>
<proteinExistence type="predicted"/>
<feature type="region of interest" description="Disordered" evidence="1">
    <location>
        <begin position="388"/>
        <end position="417"/>
    </location>
</feature>
<dbReference type="EMBL" id="JAWWNJ010000109">
    <property type="protein sequence ID" value="KAK6992558.1"/>
    <property type="molecule type" value="Genomic_DNA"/>
</dbReference>
<feature type="region of interest" description="Disordered" evidence="1">
    <location>
        <begin position="271"/>
        <end position="355"/>
    </location>
</feature>
<dbReference type="AlphaFoldDB" id="A0AAV9ZUM6"/>
<comment type="caution">
    <text evidence="2">The sequence shown here is derived from an EMBL/GenBank/DDBJ whole genome shotgun (WGS) entry which is preliminary data.</text>
</comment>
<organism evidence="2 3">
    <name type="scientific">Favolaschia claudopus</name>
    <dbReference type="NCBI Taxonomy" id="2862362"/>
    <lineage>
        <taxon>Eukaryota</taxon>
        <taxon>Fungi</taxon>
        <taxon>Dikarya</taxon>
        <taxon>Basidiomycota</taxon>
        <taxon>Agaricomycotina</taxon>
        <taxon>Agaricomycetes</taxon>
        <taxon>Agaricomycetidae</taxon>
        <taxon>Agaricales</taxon>
        <taxon>Marasmiineae</taxon>
        <taxon>Mycenaceae</taxon>
        <taxon>Favolaschia</taxon>
    </lineage>
</organism>